<dbReference type="PANTHER" id="PTHR12526:SF510">
    <property type="entry name" value="D-INOSITOL 3-PHOSPHATE GLYCOSYLTRANSFERASE"/>
    <property type="match status" value="1"/>
</dbReference>
<keyword evidence="1" id="KW-0328">Glycosyltransferase</keyword>
<dbReference type="RefSeq" id="WP_129889385.1">
    <property type="nucleotide sequence ID" value="NZ_CP035758.1"/>
</dbReference>
<dbReference type="KEGG" id="kbs:EPA93_20945"/>
<organism evidence="5 6">
    <name type="scientific">Ktedonosporobacter rubrisoli</name>
    <dbReference type="NCBI Taxonomy" id="2509675"/>
    <lineage>
        <taxon>Bacteria</taxon>
        <taxon>Bacillati</taxon>
        <taxon>Chloroflexota</taxon>
        <taxon>Ktedonobacteria</taxon>
        <taxon>Ktedonobacterales</taxon>
        <taxon>Ktedonosporobacteraceae</taxon>
        <taxon>Ktedonosporobacter</taxon>
    </lineage>
</organism>
<accession>A0A4P6JSV9</accession>
<evidence type="ECO:0000256" key="1">
    <source>
        <dbReference type="ARBA" id="ARBA00022676"/>
    </source>
</evidence>
<keyword evidence="6" id="KW-1185">Reference proteome</keyword>
<dbReference type="OrthoDB" id="9795068at2"/>
<dbReference type="GO" id="GO:0016757">
    <property type="term" value="F:glycosyltransferase activity"/>
    <property type="evidence" value="ECO:0007669"/>
    <property type="project" value="UniProtKB-KW"/>
</dbReference>
<reference evidence="5 6" key="1">
    <citation type="submission" date="2019-01" db="EMBL/GenBank/DDBJ databases">
        <title>Ktedonosporobacter rubrisoli SCAWS-G2.</title>
        <authorList>
            <person name="Huang Y."/>
            <person name="Yan B."/>
        </authorList>
    </citation>
    <scope>NUCLEOTIDE SEQUENCE [LARGE SCALE GENOMIC DNA]</scope>
    <source>
        <strain evidence="5 6">SCAWS-G2</strain>
    </source>
</reference>
<dbReference type="SUPFAM" id="SSF53756">
    <property type="entry name" value="UDP-Glycosyltransferase/glycogen phosphorylase"/>
    <property type="match status" value="1"/>
</dbReference>
<dbReference type="InterPro" id="IPR028098">
    <property type="entry name" value="Glyco_trans_4-like_N"/>
</dbReference>
<dbReference type="AlphaFoldDB" id="A0A4P6JSV9"/>
<evidence type="ECO:0000259" key="4">
    <source>
        <dbReference type="Pfam" id="PF13579"/>
    </source>
</evidence>
<dbReference type="Pfam" id="PF13579">
    <property type="entry name" value="Glyco_trans_4_4"/>
    <property type="match status" value="1"/>
</dbReference>
<name>A0A4P6JSV9_KTERU</name>
<dbReference type="PANTHER" id="PTHR12526">
    <property type="entry name" value="GLYCOSYLTRANSFERASE"/>
    <property type="match status" value="1"/>
</dbReference>
<sequence>MYKPVRIAFLSEHASPAALRGGEDAGGQNVYVDEVSRNLARLGYSVDVFTRRDNAEMPEIIDWAPGVRVVNLTAGPESPLLKDDLWPYMPAFREAFLSFALRDEVSYELIHGNFWMSGWVAAELKQRLDVPVVQIFHAMGKTKRLHQGKNDHSPRARIAVETRVIRDVDRLIAQCPNELSELVDDYGADPAKIAVLPSAVNIEIFRPVPQAEARAFLKINPDEFVIVYVGRMLPRKDIRNVVRATALLLQRCPEKEKVRLLIVGGETPEPDPVRTPEIGELQRLASEMGIAERVQFVGKRQQDTLRYFYSAGDVVVTTPWYEPFGLTPLEGMACGRPVVGSAVGGITFTIKDGETGFLVPPRDPQALSERLYQLLCEPALRVSLGKAARERVEHEFTWRMVAARTAALYESLAMVQRPLILPDQPTLDLPIPSVAGR</sequence>
<evidence type="ECO:0000313" key="6">
    <source>
        <dbReference type="Proteomes" id="UP000290365"/>
    </source>
</evidence>
<evidence type="ECO:0000313" key="5">
    <source>
        <dbReference type="EMBL" id="QBD78332.1"/>
    </source>
</evidence>
<dbReference type="InterPro" id="IPR001296">
    <property type="entry name" value="Glyco_trans_1"/>
</dbReference>
<keyword evidence="2 5" id="KW-0808">Transferase</keyword>
<feature type="domain" description="Glycosyltransferase subfamily 4-like N-terminal" evidence="4">
    <location>
        <begin position="26"/>
        <end position="197"/>
    </location>
</feature>
<protein>
    <submittedName>
        <fullName evidence="5">Glycosyltransferase family 1 protein</fullName>
    </submittedName>
</protein>
<gene>
    <name evidence="5" type="ORF">EPA93_20945</name>
</gene>
<evidence type="ECO:0000259" key="3">
    <source>
        <dbReference type="Pfam" id="PF00534"/>
    </source>
</evidence>
<dbReference type="Proteomes" id="UP000290365">
    <property type="component" value="Chromosome"/>
</dbReference>
<dbReference type="EMBL" id="CP035758">
    <property type="protein sequence ID" value="QBD78332.1"/>
    <property type="molecule type" value="Genomic_DNA"/>
</dbReference>
<proteinExistence type="predicted"/>
<dbReference type="Pfam" id="PF00534">
    <property type="entry name" value="Glycos_transf_1"/>
    <property type="match status" value="1"/>
</dbReference>
<dbReference type="Gene3D" id="3.40.50.2000">
    <property type="entry name" value="Glycogen Phosphorylase B"/>
    <property type="match status" value="2"/>
</dbReference>
<feature type="domain" description="Glycosyl transferase family 1" evidence="3">
    <location>
        <begin position="211"/>
        <end position="391"/>
    </location>
</feature>
<evidence type="ECO:0000256" key="2">
    <source>
        <dbReference type="ARBA" id="ARBA00022679"/>
    </source>
</evidence>